<gene>
    <name evidence="6" type="ORF">L486_02489</name>
</gene>
<dbReference type="STRING" id="1331196.A0A1B9IWB9"/>
<evidence type="ECO:0000313" key="7">
    <source>
        <dbReference type="Proteomes" id="UP000092583"/>
    </source>
</evidence>
<proteinExistence type="inferred from homology"/>
<organism evidence="6 7">
    <name type="scientific">Kwoniella mangroviensis CBS 10435</name>
    <dbReference type="NCBI Taxonomy" id="1331196"/>
    <lineage>
        <taxon>Eukaryota</taxon>
        <taxon>Fungi</taxon>
        <taxon>Dikarya</taxon>
        <taxon>Basidiomycota</taxon>
        <taxon>Agaricomycotina</taxon>
        <taxon>Tremellomycetes</taxon>
        <taxon>Tremellales</taxon>
        <taxon>Cryptococcaceae</taxon>
        <taxon>Kwoniella</taxon>
    </lineage>
</organism>
<dbReference type="OrthoDB" id="10249311at2759"/>
<keyword evidence="2 4" id="KW-0689">Ribosomal protein</keyword>
<name>A0A1B9IWB9_9TREE</name>
<dbReference type="FunFam" id="3.30.1330.30:FF:000005">
    <property type="entry name" value="40S ribosomal protein S12"/>
    <property type="match status" value="1"/>
</dbReference>
<dbReference type="GO" id="GO:0003735">
    <property type="term" value="F:structural constituent of ribosome"/>
    <property type="evidence" value="ECO:0007669"/>
    <property type="project" value="InterPro"/>
</dbReference>
<evidence type="ECO:0000259" key="5">
    <source>
        <dbReference type="Pfam" id="PF01248"/>
    </source>
</evidence>
<evidence type="ECO:0000256" key="1">
    <source>
        <dbReference type="ARBA" id="ARBA00005824"/>
    </source>
</evidence>
<sequence length="153" mass="16380">MSDAGSETVSNPPVEVEGAEVEVADKSGPLSVEDALQQVIKTALVHDGLARGLRECAKALDKREAHLCVLVETVTEAEYLKLIEALCAEHSIQLIKVSDAKVLGQWAGLAKIDREGKPRKVVGCSCVVITNYGQDSPALQVLLDCELIFSSHT</sequence>
<protein>
    <recommendedName>
        <fullName evidence="4">40S ribosomal protein S12</fullName>
    </recommendedName>
</protein>
<feature type="domain" description="Ribosomal protein eL8/eL30/eS12/Gadd45" evidence="5">
    <location>
        <begin position="34"/>
        <end position="128"/>
    </location>
</feature>
<keyword evidence="3 4" id="KW-0687">Ribonucleoprotein</keyword>
<evidence type="ECO:0000256" key="4">
    <source>
        <dbReference type="RuleBase" id="RU000670"/>
    </source>
</evidence>
<dbReference type="Gene3D" id="3.30.1330.30">
    <property type="match status" value="1"/>
</dbReference>
<evidence type="ECO:0000256" key="2">
    <source>
        <dbReference type="ARBA" id="ARBA00022980"/>
    </source>
</evidence>
<dbReference type="GO" id="GO:0015935">
    <property type="term" value="C:small ribosomal subunit"/>
    <property type="evidence" value="ECO:0007669"/>
    <property type="project" value="UniProtKB-ARBA"/>
</dbReference>
<evidence type="ECO:0000256" key="3">
    <source>
        <dbReference type="ARBA" id="ARBA00023274"/>
    </source>
</evidence>
<comment type="similarity">
    <text evidence="1 4">Belongs to the eukaryotic ribosomal protein eS12 family.</text>
</comment>
<dbReference type="AlphaFoldDB" id="A0A1B9IWB9"/>
<dbReference type="Pfam" id="PF01248">
    <property type="entry name" value="Ribosomal_L7Ae"/>
    <property type="match status" value="1"/>
</dbReference>
<dbReference type="InterPro" id="IPR000530">
    <property type="entry name" value="Ribosomal_eS12"/>
</dbReference>
<dbReference type="EMBL" id="KI669460">
    <property type="protein sequence ID" value="OCF59816.1"/>
    <property type="molecule type" value="Genomic_DNA"/>
</dbReference>
<evidence type="ECO:0000313" key="6">
    <source>
        <dbReference type="EMBL" id="OCF59816.1"/>
    </source>
</evidence>
<reference evidence="7" key="2">
    <citation type="submission" date="2013-12" db="EMBL/GenBank/DDBJ databases">
        <title>Evolution of pathogenesis and genome organization in the Tremellales.</title>
        <authorList>
            <person name="Cuomo C."/>
            <person name="Litvintseva A."/>
            <person name="Heitman J."/>
            <person name="Chen Y."/>
            <person name="Sun S."/>
            <person name="Springer D."/>
            <person name="Dromer F."/>
            <person name="Young S."/>
            <person name="Zeng Q."/>
            <person name="Chapman S."/>
            <person name="Gujja S."/>
            <person name="Saif S."/>
            <person name="Birren B."/>
        </authorList>
    </citation>
    <scope>NUCLEOTIDE SEQUENCE [LARGE SCALE GENOMIC DNA]</scope>
    <source>
        <strain evidence="7">CBS 10435</strain>
    </source>
</reference>
<dbReference type="GO" id="GO:0006412">
    <property type="term" value="P:translation"/>
    <property type="evidence" value="ECO:0007669"/>
    <property type="project" value="InterPro"/>
</dbReference>
<dbReference type="InterPro" id="IPR029064">
    <property type="entry name" value="Ribosomal_eL30-like_sf"/>
</dbReference>
<keyword evidence="7" id="KW-1185">Reference proteome</keyword>
<dbReference type="SUPFAM" id="SSF55315">
    <property type="entry name" value="L30e-like"/>
    <property type="match status" value="1"/>
</dbReference>
<dbReference type="Proteomes" id="UP000092583">
    <property type="component" value="Unassembled WGS sequence"/>
</dbReference>
<dbReference type="GO" id="GO:0022626">
    <property type="term" value="C:cytosolic ribosome"/>
    <property type="evidence" value="ECO:0007669"/>
    <property type="project" value="UniProtKB-ARBA"/>
</dbReference>
<dbReference type="PROSITE" id="PS01189">
    <property type="entry name" value="RIBOSOMAL_S12E"/>
    <property type="match status" value="1"/>
</dbReference>
<dbReference type="InterPro" id="IPR047860">
    <property type="entry name" value="Ribosomal_eS12_CS"/>
</dbReference>
<dbReference type="InterPro" id="IPR004038">
    <property type="entry name" value="Ribosomal_eL8/eL30/eS12/Gad45"/>
</dbReference>
<accession>A0A1B9IWB9</accession>
<dbReference type="PANTHER" id="PTHR11843">
    <property type="entry name" value="40S RIBOSOMAL PROTEIN S12"/>
    <property type="match status" value="1"/>
</dbReference>
<dbReference type="PRINTS" id="PR00972">
    <property type="entry name" value="RIBSOMALS12E"/>
</dbReference>
<reference evidence="6 7" key="1">
    <citation type="submission" date="2013-07" db="EMBL/GenBank/DDBJ databases">
        <title>The Genome Sequence of Kwoniella mangroviensis CBS10435.</title>
        <authorList>
            <consortium name="The Broad Institute Genome Sequencing Platform"/>
            <person name="Cuomo C."/>
            <person name="Litvintseva A."/>
            <person name="Chen Y."/>
            <person name="Heitman J."/>
            <person name="Sun S."/>
            <person name="Springer D."/>
            <person name="Dromer F."/>
            <person name="Young S.K."/>
            <person name="Zeng Q."/>
            <person name="Gargeya S."/>
            <person name="Fitzgerald M."/>
            <person name="Abouelleil A."/>
            <person name="Alvarado L."/>
            <person name="Berlin A.M."/>
            <person name="Chapman S.B."/>
            <person name="Dewar J."/>
            <person name="Goldberg J."/>
            <person name="Griggs A."/>
            <person name="Gujja S."/>
            <person name="Hansen M."/>
            <person name="Howarth C."/>
            <person name="Imamovic A."/>
            <person name="Larimer J."/>
            <person name="McCowan C."/>
            <person name="Murphy C."/>
            <person name="Pearson M."/>
            <person name="Priest M."/>
            <person name="Roberts A."/>
            <person name="Saif S."/>
            <person name="Shea T."/>
            <person name="Sykes S."/>
            <person name="Wortman J."/>
            <person name="Nusbaum C."/>
            <person name="Birren B."/>
        </authorList>
    </citation>
    <scope>NUCLEOTIDE SEQUENCE [LARGE SCALE GENOMIC DNA]</scope>
    <source>
        <strain evidence="6 7">CBS 10435</strain>
    </source>
</reference>